<dbReference type="Proteomes" id="UP000314294">
    <property type="component" value="Unassembled WGS sequence"/>
</dbReference>
<protein>
    <submittedName>
        <fullName evidence="1">Uncharacterized protein</fullName>
    </submittedName>
</protein>
<sequence>MRCHSRWETVICADSERSSSWWTSGPSPWCHEGSAAPRVAYRQTPAACNNKPHEPFPGAVVDETMRSAQKRNSNK</sequence>
<dbReference type="EMBL" id="SRLO01001198">
    <property type="protein sequence ID" value="TNN40338.1"/>
    <property type="molecule type" value="Genomic_DNA"/>
</dbReference>
<proteinExistence type="predicted"/>
<accession>A0A4Z2FGN1</accession>
<dbReference type="AlphaFoldDB" id="A0A4Z2FGN1"/>
<name>A0A4Z2FGN1_9TELE</name>
<evidence type="ECO:0000313" key="1">
    <source>
        <dbReference type="EMBL" id="TNN40338.1"/>
    </source>
</evidence>
<comment type="caution">
    <text evidence="1">The sequence shown here is derived from an EMBL/GenBank/DDBJ whole genome shotgun (WGS) entry which is preliminary data.</text>
</comment>
<keyword evidence="2" id="KW-1185">Reference proteome</keyword>
<evidence type="ECO:0000313" key="2">
    <source>
        <dbReference type="Proteomes" id="UP000314294"/>
    </source>
</evidence>
<organism evidence="1 2">
    <name type="scientific">Liparis tanakae</name>
    <name type="common">Tanaka's snailfish</name>
    <dbReference type="NCBI Taxonomy" id="230148"/>
    <lineage>
        <taxon>Eukaryota</taxon>
        <taxon>Metazoa</taxon>
        <taxon>Chordata</taxon>
        <taxon>Craniata</taxon>
        <taxon>Vertebrata</taxon>
        <taxon>Euteleostomi</taxon>
        <taxon>Actinopterygii</taxon>
        <taxon>Neopterygii</taxon>
        <taxon>Teleostei</taxon>
        <taxon>Neoteleostei</taxon>
        <taxon>Acanthomorphata</taxon>
        <taxon>Eupercaria</taxon>
        <taxon>Perciformes</taxon>
        <taxon>Cottioidei</taxon>
        <taxon>Cottales</taxon>
        <taxon>Liparidae</taxon>
        <taxon>Liparis</taxon>
    </lineage>
</organism>
<reference evidence="1 2" key="1">
    <citation type="submission" date="2019-03" db="EMBL/GenBank/DDBJ databases">
        <title>First draft genome of Liparis tanakae, snailfish: a comprehensive survey of snailfish specific genes.</title>
        <authorList>
            <person name="Kim W."/>
            <person name="Song I."/>
            <person name="Jeong J.-H."/>
            <person name="Kim D."/>
            <person name="Kim S."/>
            <person name="Ryu S."/>
            <person name="Song J.Y."/>
            <person name="Lee S.K."/>
        </authorList>
    </citation>
    <scope>NUCLEOTIDE SEQUENCE [LARGE SCALE GENOMIC DNA]</scope>
    <source>
        <tissue evidence="1">Muscle</tissue>
    </source>
</reference>
<gene>
    <name evidence="1" type="ORF">EYF80_049500</name>
</gene>